<gene>
    <name evidence="1" type="ORF">CCMP2556_LOCUS34760</name>
</gene>
<accession>A0ABP0P7L0</accession>
<evidence type="ECO:0000313" key="1">
    <source>
        <dbReference type="EMBL" id="CAK9070670.1"/>
    </source>
</evidence>
<name>A0ABP0P7L0_9DINO</name>
<protein>
    <submittedName>
        <fullName evidence="1">Uncharacterized protein</fullName>
    </submittedName>
</protein>
<dbReference type="Proteomes" id="UP001642484">
    <property type="component" value="Unassembled WGS sequence"/>
</dbReference>
<sequence length="162" mass="18702">MFDLCRQAQECFFVYYLKRRAMSTASGPYLVPIPPTGPAPKWRFQRAQVAASSDRHVMRLPRILEEERKPSIETLLEERDARRHRRSKFHGGALEWSRQGKHAQLSRPKPGRREGTEFISHSLTDRRYLAHKVVFSKVGGQGQVIASHVLCVRMVSDSFGWL</sequence>
<comment type="caution">
    <text evidence="1">The sequence shown here is derived from an EMBL/GenBank/DDBJ whole genome shotgun (WGS) entry which is preliminary data.</text>
</comment>
<keyword evidence="2" id="KW-1185">Reference proteome</keyword>
<evidence type="ECO:0000313" key="2">
    <source>
        <dbReference type="Proteomes" id="UP001642484"/>
    </source>
</evidence>
<proteinExistence type="predicted"/>
<dbReference type="EMBL" id="CAXAMN010022540">
    <property type="protein sequence ID" value="CAK9070670.1"/>
    <property type="molecule type" value="Genomic_DNA"/>
</dbReference>
<organism evidence="1 2">
    <name type="scientific">Durusdinium trenchii</name>
    <dbReference type="NCBI Taxonomy" id="1381693"/>
    <lineage>
        <taxon>Eukaryota</taxon>
        <taxon>Sar</taxon>
        <taxon>Alveolata</taxon>
        <taxon>Dinophyceae</taxon>
        <taxon>Suessiales</taxon>
        <taxon>Symbiodiniaceae</taxon>
        <taxon>Durusdinium</taxon>
    </lineage>
</organism>
<reference evidence="1 2" key="1">
    <citation type="submission" date="2024-02" db="EMBL/GenBank/DDBJ databases">
        <authorList>
            <person name="Chen Y."/>
            <person name="Shah S."/>
            <person name="Dougan E. K."/>
            <person name="Thang M."/>
            <person name="Chan C."/>
        </authorList>
    </citation>
    <scope>NUCLEOTIDE SEQUENCE [LARGE SCALE GENOMIC DNA]</scope>
</reference>